<evidence type="ECO:0000313" key="2">
    <source>
        <dbReference type="EMBL" id="KAB0792234.1"/>
    </source>
</evidence>
<dbReference type="EMBL" id="VVIM01000010">
    <property type="protein sequence ID" value="KAB0792234.1"/>
    <property type="molecule type" value="Genomic_DNA"/>
</dbReference>
<feature type="compositionally biased region" description="Basic and acidic residues" evidence="1">
    <location>
        <begin position="148"/>
        <end position="177"/>
    </location>
</feature>
<protein>
    <submittedName>
        <fullName evidence="2">Uncharacterized protein</fullName>
    </submittedName>
</protein>
<evidence type="ECO:0000313" key="3">
    <source>
        <dbReference type="Proteomes" id="UP000327044"/>
    </source>
</evidence>
<feature type="region of interest" description="Disordered" evidence="1">
    <location>
        <begin position="15"/>
        <end position="46"/>
    </location>
</feature>
<organism evidence="2 3">
    <name type="scientific">Photinus pyralis</name>
    <name type="common">Common eastern firefly</name>
    <name type="synonym">Lampyris pyralis</name>
    <dbReference type="NCBI Taxonomy" id="7054"/>
    <lineage>
        <taxon>Eukaryota</taxon>
        <taxon>Metazoa</taxon>
        <taxon>Ecdysozoa</taxon>
        <taxon>Arthropoda</taxon>
        <taxon>Hexapoda</taxon>
        <taxon>Insecta</taxon>
        <taxon>Pterygota</taxon>
        <taxon>Neoptera</taxon>
        <taxon>Endopterygota</taxon>
        <taxon>Coleoptera</taxon>
        <taxon>Polyphaga</taxon>
        <taxon>Elateriformia</taxon>
        <taxon>Elateroidea</taxon>
        <taxon>Lampyridae</taxon>
        <taxon>Lampyrinae</taxon>
        <taxon>Photinus</taxon>
    </lineage>
</organism>
<feature type="region of interest" description="Disordered" evidence="1">
    <location>
        <begin position="88"/>
        <end position="120"/>
    </location>
</feature>
<sequence length="202" mass="23255">MAQFVTHIQPTLMEASHHHAPHHHKECHKDPKGKSHKESLSHHKLHHDDVESHLKDAQKHQGHPREFPVLPKDHHAHHEEFAKLFQKPDHGHHSKAHHQNGQLKESRSQSEDSGLYIDSHGIPHSYQLHFIDAQGIHRDAEGHALDDAKNGRKTSAEMHPKEIDNNKSHHQGERETRPTPPQHIELHSVHNLENKAVRDPIN</sequence>
<reference evidence="2 3" key="1">
    <citation type="journal article" date="2018" name="Elife">
        <title>Firefly genomes illuminate parallel origins of bioluminescence in beetles.</title>
        <authorList>
            <person name="Fallon T.R."/>
            <person name="Lower S.E."/>
            <person name="Chang C.H."/>
            <person name="Bessho-Uehara M."/>
            <person name="Martin G.J."/>
            <person name="Bewick A.J."/>
            <person name="Behringer M."/>
            <person name="Debat H.J."/>
            <person name="Wong I."/>
            <person name="Day J.C."/>
            <person name="Suvorov A."/>
            <person name="Silva C.J."/>
            <person name="Stanger-Hall K.F."/>
            <person name="Hall D.W."/>
            <person name="Schmitz R.J."/>
            <person name="Nelson D.R."/>
            <person name="Lewis S.M."/>
            <person name="Shigenobu S."/>
            <person name="Bybee S.M."/>
            <person name="Larracuente A.M."/>
            <person name="Oba Y."/>
            <person name="Weng J.K."/>
        </authorList>
    </citation>
    <scope>NUCLEOTIDE SEQUENCE [LARGE SCALE GENOMIC DNA]</scope>
    <source>
        <strain evidence="2">1611_PpyrPB1</strain>
        <tissue evidence="2">Whole body</tissue>
    </source>
</reference>
<dbReference type="InParanoid" id="A0A5N4A4G8"/>
<dbReference type="AlphaFoldDB" id="A0A5N4A4G8"/>
<dbReference type="Proteomes" id="UP000327044">
    <property type="component" value="Unassembled WGS sequence"/>
</dbReference>
<evidence type="ECO:0000256" key="1">
    <source>
        <dbReference type="SAM" id="MobiDB-lite"/>
    </source>
</evidence>
<feature type="compositionally biased region" description="Basic and acidic residues" evidence="1">
    <location>
        <begin position="27"/>
        <end position="46"/>
    </location>
</feature>
<accession>A0A5N4A4G8</accession>
<feature type="compositionally biased region" description="Basic and acidic residues" evidence="1">
    <location>
        <begin position="184"/>
        <end position="202"/>
    </location>
</feature>
<comment type="caution">
    <text evidence="2">The sequence shown here is derived from an EMBL/GenBank/DDBJ whole genome shotgun (WGS) entry which is preliminary data.</text>
</comment>
<name>A0A5N4A4G8_PHOPY</name>
<proteinExistence type="predicted"/>
<feature type="region of interest" description="Disordered" evidence="1">
    <location>
        <begin position="148"/>
        <end position="202"/>
    </location>
</feature>
<keyword evidence="3" id="KW-1185">Reference proteome</keyword>
<gene>
    <name evidence="2" type="ORF">PPYR_14193</name>
</gene>